<evidence type="ECO:0000313" key="2">
    <source>
        <dbReference type="Proteomes" id="UP001597237"/>
    </source>
</evidence>
<reference evidence="2" key="1">
    <citation type="journal article" date="2019" name="Int. J. Syst. Evol. Microbiol.">
        <title>The Global Catalogue of Microorganisms (GCM) 10K type strain sequencing project: providing services to taxonomists for standard genome sequencing and annotation.</title>
        <authorList>
            <consortium name="The Broad Institute Genomics Platform"/>
            <consortium name="The Broad Institute Genome Sequencing Center for Infectious Disease"/>
            <person name="Wu L."/>
            <person name="Ma J."/>
        </authorList>
    </citation>
    <scope>NUCLEOTIDE SEQUENCE [LARGE SCALE GENOMIC DNA]</scope>
    <source>
        <strain evidence="2">DFY28</strain>
    </source>
</reference>
<comment type="caution">
    <text evidence="1">The sequence shown here is derived from an EMBL/GenBank/DDBJ whole genome shotgun (WGS) entry which is preliminary data.</text>
</comment>
<dbReference type="Proteomes" id="UP001597237">
    <property type="component" value="Unassembled WGS sequence"/>
</dbReference>
<dbReference type="EMBL" id="JBHUEY010000006">
    <property type="protein sequence ID" value="MFD1785538.1"/>
    <property type="molecule type" value="Genomic_DNA"/>
</dbReference>
<accession>A0ABW4N604</accession>
<protein>
    <submittedName>
        <fullName evidence="1">Uncharacterized protein</fullName>
    </submittedName>
</protein>
<keyword evidence="2" id="KW-1185">Reference proteome</keyword>
<evidence type="ECO:0000313" key="1">
    <source>
        <dbReference type="EMBL" id="MFD1785538.1"/>
    </source>
</evidence>
<organism evidence="1 2">
    <name type="scientific">Phenylobacterium terrae</name>
    <dbReference type="NCBI Taxonomy" id="2665495"/>
    <lineage>
        <taxon>Bacteria</taxon>
        <taxon>Pseudomonadati</taxon>
        <taxon>Pseudomonadota</taxon>
        <taxon>Alphaproteobacteria</taxon>
        <taxon>Caulobacterales</taxon>
        <taxon>Caulobacteraceae</taxon>
        <taxon>Phenylobacterium</taxon>
    </lineage>
</organism>
<name>A0ABW4N604_9CAUL</name>
<sequence>MHIRPAPILAVFCVLLAAMCVCVALAYRAAHEEALCWRAFVEDGEHPPEGDCRRTGPWRP</sequence>
<gene>
    <name evidence="1" type="ORF">ACFSC0_19225</name>
</gene>
<proteinExistence type="predicted"/>
<dbReference type="RefSeq" id="WP_377281598.1">
    <property type="nucleotide sequence ID" value="NZ_JBHRSI010000004.1"/>
</dbReference>